<dbReference type="InterPro" id="IPR029052">
    <property type="entry name" value="Metallo-depent_PP-like"/>
</dbReference>
<evidence type="ECO:0000256" key="6">
    <source>
        <dbReference type="ARBA" id="ARBA00023180"/>
    </source>
</evidence>
<comment type="similarity">
    <text evidence="3 10">Belongs to the glycosyl hydrolase 3 family.</text>
</comment>
<comment type="catalytic activity">
    <reaction evidence="1 10">
        <text>Hydrolysis of terminal, non-reducing beta-D-glucosyl residues with release of beta-D-glucose.</text>
        <dbReference type="EC" id="3.2.1.21"/>
    </reaction>
</comment>
<feature type="compositionally biased region" description="Low complexity" evidence="11">
    <location>
        <begin position="1491"/>
        <end position="1501"/>
    </location>
</feature>
<dbReference type="InterPro" id="IPR002772">
    <property type="entry name" value="Glyco_hydro_3_C"/>
</dbReference>
<feature type="compositionally biased region" description="Polar residues" evidence="11">
    <location>
        <begin position="23"/>
        <end position="32"/>
    </location>
</feature>
<dbReference type="FunFam" id="2.60.120.260:FF:000114">
    <property type="entry name" value="Glycoside hydrolase family 3 protein"/>
    <property type="match status" value="1"/>
</dbReference>
<name>A0A553I1R4_9PEZI</name>
<reference evidence="15" key="1">
    <citation type="submission" date="2019-06" db="EMBL/GenBank/DDBJ databases">
        <title>Draft genome sequence of the griseofulvin-producing fungus Xylaria cubensis strain G536.</title>
        <authorList>
            <person name="Mead M.E."/>
            <person name="Raja H.A."/>
            <person name="Steenwyk J.L."/>
            <person name="Knowles S.L."/>
            <person name="Oberlies N.H."/>
            <person name="Rokas A."/>
        </authorList>
    </citation>
    <scope>NUCLEOTIDE SEQUENCE [LARGE SCALE GENOMIC DNA]</scope>
    <source>
        <strain evidence="15">G536</strain>
    </source>
</reference>
<evidence type="ECO:0000259" key="13">
    <source>
        <dbReference type="PROSITE" id="PS51820"/>
    </source>
</evidence>
<evidence type="ECO:0000256" key="10">
    <source>
        <dbReference type="RuleBase" id="RU361161"/>
    </source>
</evidence>
<dbReference type="GO" id="GO:0008422">
    <property type="term" value="F:beta-glucosidase activity"/>
    <property type="evidence" value="ECO:0007669"/>
    <property type="project" value="UniProtKB-EC"/>
</dbReference>
<evidence type="ECO:0000256" key="7">
    <source>
        <dbReference type="ARBA" id="ARBA00023277"/>
    </source>
</evidence>
<evidence type="ECO:0000256" key="12">
    <source>
        <dbReference type="SAM" id="Phobius"/>
    </source>
</evidence>
<evidence type="ECO:0000313" key="14">
    <source>
        <dbReference type="EMBL" id="TRX94150.1"/>
    </source>
</evidence>
<dbReference type="InterPro" id="IPR037524">
    <property type="entry name" value="PA14/GLEYA"/>
</dbReference>
<evidence type="ECO:0000256" key="11">
    <source>
        <dbReference type="SAM" id="MobiDB-lite"/>
    </source>
</evidence>
<dbReference type="Pfam" id="PF01915">
    <property type="entry name" value="Glyco_hydro_3_C"/>
    <property type="match status" value="1"/>
</dbReference>
<dbReference type="SMART" id="SM01217">
    <property type="entry name" value="Fn3_like"/>
    <property type="match status" value="1"/>
</dbReference>
<gene>
    <name evidence="14" type="ORF">FHL15_004918</name>
</gene>
<dbReference type="PRINTS" id="PR00133">
    <property type="entry name" value="GLHYDRLASE3"/>
</dbReference>
<comment type="caution">
    <text evidence="14">The sequence shown here is derived from an EMBL/GenBank/DDBJ whole genome shotgun (WGS) entry which is preliminary data.</text>
</comment>
<dbReference type="SUPFAM" id="SSF52279">
    <property type="entry name" value="Beta-D-glucan exohydrolase, C-terminal domain"/>
    <property type="match status" value="1"/>
</dbReference>
<evidence type="ECO:0000256" key="8">
    <source>
        <dbReference type="ARBA" id="ARBA00023295"/>
    </source>
</evidence>
<dbReference type="SUPFAM" id="SSF56300">
    <property type="entry name" value="Metallo-dependent phosphatases"/>
    <property type="match status" value="1"/>
</dbReference>
<evidence type="ECO:0000256" key="2">
    <source>
        <dbReference type="ARBA" id="ARBA00004987"/>
    </source>
</evidence>
<feature type="region of interest" description="Disordered" evidence="11">
    <location>
        <begin position="1"/>
        <end position="44"/>
    </location>
</feature>
<evidence type="ECO:0000256" key="4">
    <source>
        <dbReference type="ARBA" id="ARBA00012744"/>
    </source>
</evidence>
<keyword evidence="12" id="KW-0812">Transmembrane</keyword>
<dbReference type="InterPro" id="IPR011658">
    <property type="entry name" value="PA14_dom"/>
</dbReference>
<keyword evidence="9 10" id="KW-0624">Polysaccharide degradation</keyword>
<dbReference type="SMART" id="SM00758">
    <property type="entry name" value="PA14"/>
    <property type="match status" value="1"/>
</dbReference>
<accession>A0A553I1R4</accession>
<dbReference type="Gene3D" id="2.60.40.10">
    <property type="entry name" value="Immunoglobulins"/>
    <property type="match status" value="1"/>
</dbReference>
<dbReference type="InterPro" id="IPR036881">
    <property type="entry name" value="Glyco_hydro_3_C_sf"/>
</dbReference>
<dbReference type="EMBL" id="VFLP01000024">
    <property type="protein sequence ID" value="TRX94150.1"/>
    <property type="molecule type" value="Genomic_DNA"/>
</dbReference>
<dbReference type="PANTHER" id="PTHR42715">
    <property type="entry name" value="BETA-GLUCOSIDASE"/>
    <property type="match status" value="1"/>
</dbReference>
<dbReference type="STRING" id="2512241.A0A553I1R4"/>
<comment type="pathway">
    <text evidence="2 10">Glycan metabolism; cellulose degradation.</text>
</comment>
<dbReference type="Proteomes" id="UP000319160">
    <property type="component" value="Unassembled WGS sequence"/>
</dbReference>
<dbReference type="InterPro" id="IPR001764">
    <property type="entry name" value="Glyco_hydro_3_N"/>
</dbReference>
<dbReference type="InterPro" id="IPR036962">
    <property type="entry name" value="Glyco_hydro_3_N_sf"/>
</dbReference>
<dbReference type="SUPFAM" id="SSF51445">
    <property type="entry name" value="(Trans)glycosidases"/>
    <property type="match status" value="1"/>
</dbReference>
<keyword evidence="8 10" id="KW-0326">Glycosidase</keyword>
<keyword evidence="15" id="KW-1185">Reference proteome</keyword>
<dbReference type="Gene3D" id="2.60.120.260">
    <property type="entry name" value="Galactose-binding domain-like"/>
    <property type="match status" value="1"/>
</dbReference>
<dbReference type="PROSITE" id="PS51820">
    <property type="entry name" value="PA14"/>
    <property type="match status" value="1"/>
</dbReference>
<feature type="transmembrane region" description="Helical" evidence="12">
    <location>
        <begin position="936"/>
        <end position="954"/>
    </location>
</feature>
<dbReference type="Pfam" id="PF07691">
    <property type="entry name" value="PA14"/>
    <property type="match status" value="1"/>
</dbReference>
<feature type="transmembrane region" description="Helical" evidence="12">
    <location>
        <begin position="1393"/>
        <end position="1413"/>
    </location>
</feature>
<keyword evidence="6" id="KW-0325">Glycoprotein</keyword>
<keyword evidence="7 10" id="KW-0119">Carbohydrate metabolism</keyword>
<evidence type="ECO:0000256" key="5">
    <source>
        <dbReference type="ARBA" id="ARBA00022801"/>
    </source>
</evidence>
<evidence type="ECO:0000313" key="15">
    <source>
        <dbReference type="Proteomes" id="UP000319160"/>
    </source>
</evidence>
<dbReference type="Gene3D" id="3.40.50.1700">
    <property type="entry name" value="Glycoside hydrolase family 3 C-terminal domain"/>
    <property type="match status" value="1"/>
</dbReference>
<feature type="region of interest" description="Disordered" evidence="11">
    <location>
        <begin position="1449"/>
        <end position="1521"/>
    </location>
</feature>
<dbReference type="PANTHER" id="PTHR42715:SF3">
    <property type="entry name" value="BETA-GLUCOSIDASE B-RELATED"/>
    <property type="match status" value="1"/>
</dbReference>
<evidence type="ECO:0000256" key="3">
    <source>
        <dbReference type="ARBA" id="ARBA00005336"/>
    </source>
</evidence>
<feature type="domain" description="PA14" evidence="13">
    <location>
        <begin position="425"/>
        <end position="586"/>
    </location>
</feature>
<dbReference type="InterPro" id="IPR013783">
    <property type="entry name" value="Ig-like_fold"/>
</dbReference>
<sequence length="1584" mass="177516">MSAIMDPYEDQEYEGVDPLASPSDGSNITPDTEYSPPGSPFPKQRLLEDSRSVARKKLASLNLEEKTSGEQRPYLRKAYQQSRPVMDQMAALFPCGISLAATWNKNLLYQVGQHLASEARARSAQVLLAPTVCMHRHPLGGRNFESFSEDPLLTGKLASQYIKGLQSKGVAATIKHFVTNEQETHRLTIDSLVMERPLRELYLRPFEIAVREANPWAVMSSYNLINGVHADMNNHTLKTILRGEWGYDGTVMSDWGGVNSTIESIKAGCDIEFPHSTKWRYEKVLKAIRNGELTVGDVDKAAENVLTLVERTKGGDMSAEEPEREDDREETRSLIRSAGAEGLTLLKNEGGLLPLSPKTAKIAVIGPNADRAIAGGGGSASLNPYYNTLPLDSIRQAAHGEVTYAKGCHIYKWLPVASPLCTDKSGKPGVTLEWFSGDQFQGDVIVTQRRTNTDLFLWDSAPLNQLGPVWSAVATTYLTPTSSGKHTISFMSVGPGKLYLDGKLALDLWNWTEEGEAMFDGSIDYMVDVDMTAGKAVELRVEMTNELRPISKQKEFNMTHKYGGCRIGFKEEDQVDYLQEAVEVARQADVAVVIVGLDAEWESEGYDRKTMDLPSDGSQDRLIRAVLEANPRTVVVNQSGSPVTMPWADDVPAIIQAWYQGQEAGNALADVLFGFRNPSGKLPSTFPRRLEDTPAYHNWPGENLRVLYGEGLYIGYRHYDRVNLAPLFPFGHGLSYTTFEYGRPSLSNKVLTSSATEPIHLVMAVTNTGAVAGAETVQIYIRDEKSALPRPEKELVAFEKVELEPDETKHITVPLDKYAVGYYDPAKKAWIAEEGRFKVLVGASATDIRRSVTFEVKESFTWAARPVAPDRTYGSATYAPNSHDPSASIWDEITAAARNMVRRMWAYGNGRGRHSAWSLAVKGGHQLRRNMVRRRLLSFPHLLVALWLFLLLWGERWTFTTKVNRCDWDHWEDWPPGATPHRLVFVADPQLIDPHSYPGRPWPLNPLTMRITDNYMRRSYIQLQKVLHPDTVMFLGDLFDGGREWKTAHGNFDDPEWAKSHRPADEQKHVKQWNKRYGERYWLKEYARFGRIFIDNWIWGGTTPSPFQRGRKLISSLPGNHDLGFGAEVKLPVRHRFNAYFGETNRVDVIGNHTFVSVDTVSLSADTSKMKDQVDLRSIYQPVNDFLDEIQVVKRRAIQKELRFWRGEVEEIELEHKVEELDDADYSNLPTIDPGEGAPDFPTILLTHVPLYRDPGTPCGPMREHWPPTKPPKGQTAPVFPDPRNAISVSAGYQYQNVLSDEDSIKLIKSIGNVIHVFSGDDHDYCELVHSPQKENVREITVKSFSMAMGVPTPGFQMVSLYNPIDDQGNPIRSSRHTMQTHLCLLPNQLSMFINYAILGVISILVLVARAFLVPILKLQPFALEPVHSAPSAVLPVFKAKADADDEDEMFDRDSTSYSATSASNLPSARFPSTRTSGHSLSNERNGNSATTATTLPYNTTGKGKSTSKAGPGGKWGWAQSRGPRIQIRHDAYLDGKLRGGDSWRPASARHRTAFSVVLEEMWTTCWRVAWMVLLFYGWLTWRG</sequence>
<dbReference type="GO" id="GO:0030245">
    <property type="term" value="P:cellulose catabolic process"/>
    <property type="evidence" value="ECO:0007669"/>
    <property type="project" value="UniProtKB-UniPathway"/>
</dbReference>
<dbReference type="Pfam" id="PF00933">
    <property type="entry name" value="Glyco_hydro_3"/>
    <property type="match status" value="1"/>
</dbReference>
<keyword evidence="12" id="KW-0472">Membrane</keyword>
<dbReference type="UniPathway" id="UPA00696"/>
<dbReference type="Gene3D" id="3.20.20.300">
    <property type="entry name" value="Glycoside hydrolase, family 3, N-terminal domain"/>
    <property type="match status" value="1"/>
</dbReference>
<evidence type="ECO:0000256" key="9">
    <source>
        <dbReference type="ARBA" id="ARBA00023326"/>
    </source>
</evidence>
<dbReference type="Pfam" id="PF14310">
    <property type="entry name" value="Fn3-like"/>
    <property type="match status" value="1"/>
</dbReference>
<dbReference type="FunFam" id="2.60.40.10:FF:000495">
    <property type="entry name" value="Periplasmic beta-glucosidase"/>
    <property type="match status" value="1"/>
</dbReference>
<keyword evidence="12" id="KW-1133">Transmembrane helix</keyword>
<proteinExistence type="inferred from homology"/>
<dbReference type="OrthoDB" id="47059at2759"/>
<dbReference type="InterPro" id="IPR026891">
    <property type="entry name" value="Fn3-like"/>
</dbReference>
<dbReference type="PROSITE" id="PS00775">
    <property type="entry name" value="GLYCOSYL_HYDROL_F3"/>
    <property type="match status" value="1"/>
</dbReference>
<feature type="compositionally biased region" description="Acidic residues" evidence="11">
    <location>
        <begin position="318"/>
        <end position="328"/>
    </location>
</feature>
<protein>
    <recommendedName>
        <fullName evidence="4 10">beta-glucosidase</fullName>
        <ecNumber evidence="4 10">3.2.1.21</ecNumber>
    </recommendedName>
</protein>
<dbReference type="EC" id="3.2.1.21" evidence="4 10"/>
<dbReference type="InterPro" id="IPR017853">
    <property type="entry name" value="GH"/>
</dbReference>
<organism evidence="14 15">
    <name type="scientific">Xylaria flabelliformis</name>
    <dbReference type="NCBI Taxonomy" id="2512241"/>
    <lineage>
        <taxon>Eukaryota</taxon>
        <taxon>Fungi</taxon>
        <taxon>Dikarya</taxon>
        <taxon>Ascomycota</taxon>
        <taxon>Pezizomycotina</taxon>
        <taxon>Sordariomycetes</taxon>
        <taxon>Xylariomycetidae</taxon>
        <taxon>Xylariales</taxon>
        <taxon>Xylariaceae</taxon>
        <taxon>Xylaria</taxon>
    </lineage>
</organism>
<feature type="compositionally biased region" description="Polar residues" evidence="11">
    <location>
        <begin position="1456"/>
        <end position="1490"/>
    </location>
</feature>
<dbReference type="InterPro" id="IPR019800">
    <property type="entry name" value="Glyco_hydro_3_AS"/>
</dbReference>
<evidence type="ECO:0000256" key="1">
    <source>
        <dbReference type="ARBA" id="ARBA00000448"/>
    </source>
</evidence>
<keyword evidence="5 10" id="KW-0378">Hydrolase</keyword>
<feature type="region of interest" description="Disordered" evidence="11">
    <location>
        <begin position="311"/>
        <end position="332"/>
    </location>
</feature>
<dbReference type="InterPro" id="IPR050288">
    <property type="entry name" value="Cellulose_deg_GH3"/>
</dbReference>